<keyword evidence="8 10" id="KW-0966">Cell projection</keyword>
<feature type="compositionally biased region" description="Basic and acidic residues" evidence="11">
    <location>
        <begin position="198"/>
        <end position="216"/>
    </location>
</feature>
<comment type="subunit">
    <text evidence="2 10">Binds PPP1CA and actin.</text>
</comment>
<feature type="compositionally biased region" description="Acidic residues" evidence="11">
    <location>
        <begin position="565"/>
        <end position="574"/>
    </location>
</feature>
<dbReference type="OMA" id="RYHKQRR"/>
<feature type="compositionally biased region" description="Polar residues" evidence="11">
    <location>
        <begin position="321"/>
        <end position="341"/>
    </location>
</feature>
<dbReference type="Gene3D" id="6.10.140.1750">
    <property type="match status" value="1"/>
</dbReference>
<evidence type="ECO:0000313" key="13">
    <source>
        <dbReference type="Proteomes" id="UP000261580"/>
    </source>
</evidence>
<dbReference type="GO" id="GO:0030027">
    <property type="term" value="C:lamellipodium"/>
    <property type="evidence" value="ECO:0007669"/>
    <property type="project" value="UniProtKB-SubCell"/>
</dbReference>
<dbReference type="Ensembl" id="ENSNBRT00000001555.1">
    <property type="protein sequence ID" value="ENSNBRP00000001493.1"/>
    <property type="gene ID" value="ENSNBRG00000001134.1"/>
</dbReference>
<keyword evidence="7 10" id="KW-0009">Actin-binding</keyword>
<proteinExistence type="inferred from homology"/>
<evidence type="ECO:0000256" key="6">
    <source>
        <dbReference type="ARBA" id="ARBA00022902"/>
    </source>
</evidence>
<accession>A0A3Q4G5T4</accession>
<protein>
    <recommendedName>
        <fullName evidence="10">Phosphatase and actin regulator 4</fullName>
    </recommendedName>
</protein>
<dbReference type="GO" id="GO:0030036">
    <property type="term" value="P:actin cytoskeleton organization"/>
    <property type="evidence" value="ECO:0007669"/>
    <property type="project" value="UniProtKB-UniRule"/>
</dbReference>
<feature type="repeat" description="RPEL" evidence="9">
    <location>
        <begin position="61"/>
        <end position="86"/>
    </location>
</feature>
<evidence type="ECO:0000256" key="4">
    <source>
        <dbReference type="ARBA" id="ARBA00022490"/>
    </source>
</evidence>
<dbReference type="PANTHER" id="PTHR12751">
    <property type="entry name" value="PHOSPHATASE AND ACTIN REGULATOR PHACTR"/>
    <property type="match status" value="1"/>
</dbReference>
<evidence type="ECO:0000256" key="8">
    <source>
        <dbReference type="ARBA" id="ARBA00023273"/>
    </source>
</evidence>
<dbReference type="PROSITE" id="PS51073">
    <property type="entry name" value="RPEL"/>
    <property type="match status" value="3"/>
</dbReference>
<keyword evidence="13" id="KW-1185">Reference proteome</keyword>
<feature type="compositionally biased region" description="Basic and acidic residues" evidence="11">
    <location>
        <begin position="224"/>
        <end position="238"/>
    </location>
</feature>
<comment type="function">
    <text evidence="10">Regulator of protein phosphatase 1 (PP1) required for neural tube and optic fissure closure, and enteric neural crest cell (ENCCs) migration during development. Acts as an activator of PP1. During neural tube closure, localizes to the ventral neural tube and activates PP1, leading to down-regulate cell proliferation within cranial neural tissue and the neural retina. Also acts as a regulator of migration of enteric neural crest cells (ENCCs) by activating PP1, leading to repression of the integrin signaling through the rho/rock pathway.</text>
</comment>
<reference evidence="12" key="2">
    <citation type="submission" date="2025-09" db="UniProtKB">
        <authorList>
            <consortium name="Ensembl"/>
        </authorList>
    </citation>
    <scope>IDENTIFICATION</scope>
</reference>
<dbReference type="GO" id="GO:2001045">
    <property type="term" value="P:negative regulation of integrin-mediated signaling pathway"/>
    <property type="evidence" value="ECO:0007669"/>
    <property type="project" value="UniProtKB-UniRule"/>
</dbReference>
<dbReference type="GO" id="GO:0072542">
    <property type="term" value="F:protein phosphatase activator activity"/>
    <property type="evidence" value="ECO:0007669"/>
    <property type="project" value="UniProtKB-UniRule"/>
</dbReference>
<feature type="compositionally biased region" description="Basic residues" evidence="11">
    <location>
        <begin position="442"/>
        <end position="452"/>
    </location>
</feature>
<dbReference type="GO" id="GO:0005737">
    <property type="term" value="C:cytoplasm"/>
    <property type="evidence" value="ECO:0007669"/>
    <property type="project" value="UniProtKB-SubCell"/>
</dbReference>
<feature type="region of interest" description="Disordered" evidence="11">
    <location>
        <begin position="99"/>
        <end position="629"/>
    </location>
</feature>
<dbReference type="SMART" id="SM00707">
    <property type="entry name" value="RPEL"/>
    <property type="match status" value="3"/>
</dbReference>
<dbReference type="AlphaFoldDB" id="A0A3Q4G5T4"/>
<keyword evidence="3 10" id="KW-0217">Developmental protein</keyword>
<dbReference type="GO" id="GO:0061386">
    <property type="term" value="P:closure of optic fissure"/>
    <property type="evidence" value="ECO:0007669"/>
    <property type="project" value="UniProtKB-UniRule"/>
</dbReference>
<dbReference type="Gene3D" id="6.10.140.2130">
    <property type="match status" value="1"/>
</dbReference>
<evidence type="ECO:0000256" key="1">
    <source>
        <dbReference type="ARBA" id="ARBA00009795"/>
    </source>
</evidence>
<feature type="compositionally biased region" description="Acidic residues" evidence="11">
    <location>
        <begin position="529"/>
        <end position="545"/>
    </location>
</feature>
<comment type="similarity">
    <text evidence="1 10">Belongs to the phosphatase and actin regulator family.</text>
</comment>
<evidence type="ECO:0000256" key="10">
    <source>
        <dbReference type="RuleBase" id="RU367131"/>
    </source>
</evidence>
<dbReference type="GO" id="GO:0007266">
    <property type="term" value="P:Rho protein signal transduction"/>
    <property type="evidence" value="ECO:0007669"/>
    <property type="project" value="UniProtKB-UniRule"/>
</dbReference>
<feature type="compositionally biased region" description="Pro residues" evidence="11">
    <location>
        <begin position="420"/>
        <end position="438"/>
    </location>
</feature>
<dbReference type="InterPro" id="IPR004018">
    <property type="entry name" value="RPEL_repeat"/>
</dbReference>
<feature type="region of interest" description="Disordered" evidence="11">
    <location>
        <begin position="641"/>
        <end position="669"/>
    </location>
</feature>
<dbReference type="STRING" id="32507.ENSNBRP00000001493"/>
<dbReference type="Pfam" id="PF02755">
    <property type="entry name" value="RPEL"/>
    <property type="match status" value="3"/>
</dbReference>
<dbReference type="GeneTree" id="ENSGT00940000157582"/>
<feature type="compositionally biased region" description="Basic residues" evidence="11">
    <location>
        <begin position="43"/>
        <end position="52"/>
    </location>
</feature>
<feature type="compositionally biased region" description="Basic and acidic residues" evidence="11">
    <location>
        <begin position="53"/>
        <end position="72"/>
    </location>
</feature>
<evidence type="ECO:0000256" key="11">
    <source>
        <dbReference type="SAM" id="MobiDB-lite"/>
    </source>
</evidence>
<dbReference type="GO" id="GO:0001755">
    <property type="term" value="P:neural crest cell migration"/>
    <property type="evidence" value="ECO:0007669"/>
    <property type="project" value="UniProtKB-UniRule"/>
</dbReference>
<feature type="compositionally biased region" description="Basic and acidic residues" evidence="11">
    <location>
        <begin position="599"/>
        <end position="616"/>
    </location>
</feature>
<evidence type="ECO:0000256" key="2">
    <source>
        <dbReference type="ARBA" id="ARBA00011844"/>
    </source>
</evidence>
<dbReference type="GO" id="GO:0003779">
    <property type="term" value="F:actin binding"/>
    <property type="evidence" value="ECO:0007669"/>
    <property type="project" value="UniProtKB-UniRule"/>
</dbReference>
<feature type="compositionally biased region" description="Pro residues" evidence="11">
    <location>
        <begin position="345"/>
        <end position="354"/>
    </location>
</feature>
<sequence length="758" mass="84684">MENRDDEAEQHHSTMVGEGGSTGDSTPPPKRKGKFSTLGKIFKPWKWRKKKSSEKFKETSEELERQMSTRRTRQELIEQGVLKEVPDNGEAQNVKQSYVKNGHTLPVGGGGVISGVRSPCNQGQLPSDSDFRMNPAWLAQPDDRRGRCSPSDGDRRGALGSRGTGLHDDGRRSAGIGARVQGEGEWKSNMAWQGHIHGQMEESRHGGRLHPDDGQKRPGLQKAPSEDGRRSRPAEGDWKPTLPRHASAEEGRARRESDSHFAPDLDTLREPLPPKQVIMPPKWLVSSTPEPGSECPPRTPSNHPTSQFSSPSGVTSKPVRSVSSACSNTQQSSAAALTSISQPAKQPPLPPPKPVNRGNAAMLATGGASLVPAKPSPPMPPKRTTPVTKRNTEDSASSHPIIPSPLSLEEHSSLPLGFQLPPPPPSPPLPTHIPPSPPRQHIQTHHLHHQHSYPHPLPQPIPMLFDPPSPTNESPQSEDDYSEEEEEEEDDEEEEEYDGEIPQPELEPRSRRCLVGDAGICVIPRGNSNDDDEEEDEEDEDEEGEHDMHGEDSDSDGPVPHKDEDSDEDEEDEPPMSALASRVKRKDTLALKLSSRPSAPDRDRFTQERSSRDDHPPGQTGLTWQSREQWEAIRTQIGTALTRRLSQRPTAEELEQRNILQPKNQADRQAEVREIKRRLTRKLSQRPTVAELQARKILRFHEYVEVTDAQDYDRRADKPWTKLTPADKAAIRKELNDYKSTEMEVHEESRIYTRFHRP</sequence>
<organism evidence="12 13">
    <name type="scientific">Neolamprologus brichardi</name>
    <name type="common">Fairy cichlid</name>
    <name type="synonym">Lamprologus brichardi</name>
    <dbReference type="NCBI Taxonomy" id="32507"/>
    <lineage>
        <taxon>Eukaryota</taxon>
        <taxon>Metazoa</taxon>
        <taxon>Chordata</taxon>
        <taxon>Craniata</taxon>
        <taxon>Vertebrata</taxon>
        <taxon>Euteleostomi</taxon>
        <taxon>Actinopterygii</taxon>
        <taxon>Neopterygii</taxon>
        <taxon>Teleostei</taxon>
        <taxon>Neoteleostei</taxon>
        <taxon>Acanthomorphata</taxon>
        <taxon>Ovalentaria</taxon>
        <taxon>Cichlomorphae</taxon>
        <taxon>Cichliformes</taxon>
        <taxon>Cichlidae</taxon>
        <taxon>African cichlids</taxon>
        <taxon>Pseudocrenilabrinae</taxon>
        <taxon>Lamprologini</taxon>
        <taxon>Neolamprologus</taxon>
    </lineage>
</organism>
<dbReference type="Proteomes" id="UP000261580">
    <property type="component" value="Unassembled WGS sequence"/>
</dbReference>
<dbReference type="GO" id="GO:0008157">
    <property type="term" value="F:protein phosphatase 1 binding"/>
    <property type="evidence" value="ECO:0007669"/>
    <property type="project" value="UniProtKB-UniRule"/>
</dbReference>
<feature type="compositionally biased region" description="Acidic residues" evidence="11">
    <location>
        <begin position="476"/>
        <end position="499"/>
    </location>
</feature>
<evidence type="ECO:0000256" key="9">
    <source>
        <dbReference type="PROSITE-ProRule" id="PRU00401"/>
    </source>
</evidence>
<dbReference type="GO" id="GO:0001843">
    <property type="term" value="P:neural tube closure"/>
    <property type="evidence" value="ECO:0007669"/>
    <property type="project" value="UniProtKB-UniRule"/>
</dbReference>
<feature type="compositionally biased region" description="Pro residues" evidence="11">
    <location>
        <begin position="455"/>
        <end position="470"/>
    </location>
</feature>
<evidence type="ECO:0000313" key="12">
    <source>
        <dbReference type="Ensembl" id="ENSNBRP00000001493.1"/>
    </source>
</evidence>
<reference evidence="12" key="1">
    <citation type="submission" date="2025-08" db="UniProtKB">
        <authorList>
            <consortium name="Ensembl"/>
        </authorList>
    </citation>
    <scope>IDENTIFICATION</scope>
</reference>
<keyword evidence="5" id="KW-0677">Repeat</keyword>
<feature type="compositionally biased region" description="Basic and acidic residues" evidence="11">
    <location>
        <begin position="246"/>
        <end position="269"/>
    </location>
</feature>
<feature type="repeat" description="RPEL" evidence="9">
    <location>
        <begin position="639"/>
        <end position="664"/>
    </location>
</feature>
<keyword evidence="6 10" id="KW-0524">Neurogenesis</keyword>
<dbReference type="GO" id="GO:0048484">
    <property type="term" value="P:enteric nervous system development"/>
    <property type="evidence" value="ECO:0007669"/>
    <property type="project" value="UniProtKB-UniRule"/>
</dbReference>
<evidence type="ECO:0000256" key="7">
    <source>
        <dbReference type="ARBA" id="ARBA00023203"/>
    </source>
</evidence>
<dbReference type="Bgee" id="ENSNBRG00000001134">
    <property type="expression patterns" value="Expressed in brain and 5 other cell types or tissues"/>
</dbReference>
<feature type="compositionally biased region" description="Low complexity" evidence="11">
    <location>
        <begin position="384"/>
        <end position="419"/>
    </location>
</feature>
<dbReference type="GO" id="GO:0051726">
    <property type="term" value="P:regulation of cell cycle"/>
    <property type="evidence" value="ECO:0007669"/>
    <property type="project" value="UniProtKB-UniRule"/>
</dbReference>
<feature type="repeat" description="RPEL" evidence="9">
    <location>
        <begin position="677"/>
        <end position="702"/>
    </location>
</feature>
<name>A0A3Q4G5T4_NEOBR</name>
<feature type="compositionally biased region" description="Polar residues" evidence="11">
    <location>
        <begin position="300"/>
        <end position="315"/>
    </location>
</feature>
<feature type="region of interest" description="Disordered" evidence="11">
    <location>
        <begin position="1"/>
        <end position="72"/>
    </location>
</feature>
<feature type="compositionally biased region" description="Basic and acidic residues" evidence="11">
    <location>
        <begin position="141"/>
        <end position="157"/>
    </location>
</feature>
<keyword evidence="4 10" id="KW-0963">Cytoplasm</keyword>
<feature type="compositionally biased region" description="Pro residues" evidence="11">
    <location>
        <begin position="374"/>
        <end position="383"/>
    </location>
</feature>
<dbReference type="PANTHER" id="PTHR12751:SF4">
    <property type="entry name" value="PHOSPHATASE AND ACTIN REGULATOR 4"/>
    <property type="match status" value="1"/>
</dbReference>
<evidence type="ECO:0000256" key="5">
    <source>
        <dbReference type="ARBA" id="ARBA00022737"/>
    </source>
</evidence>
<evidence type="ECO:0000256" key="3">
    <source>
        <dbReference type="ARBA" id="ARBA00022473"/>
    </source>
</evidence>
<comment type="subcellular location">
    <subcellularLocation>
        <location evidence="10">Cytoplasm</location>
    </subcellularLocation>
    <subcellularLocation>
        <location evidence="10">Cell projection</location>
        <location evidence="10">Lamellipodium</location>
    </subcellularLocation>
</comment>